<gene>
    <name evidence="1" type="ORF">ILUMI_05280</name>
</gene>
<keyword evidence="2" id="KW-1185">Reference proteome</keyword>
<accession>A0A8K0D7C2</accession>
<comment type="caution">
    <text evidence="1">The sequence shown here is derived from an EMBL/GenBank/DDBJ whole genome shotgun (WGS) entry which is preliminary data.</text>
</comment>
<organism evidence="1 2">
    <name type="scientific">Ignelater luminosus</name>
    <name type="common">Cucubano</name>
    <name type="synonym">Pyrophorus luminosus</name>
    <dbReference type="NCBI Taxonomy" id="2038154"/>
    <lineage>
        <taxon>Eukaryota</taxon>
        <taxon>Metazoa</taxon>
        <taxon>Ecdysozoa</taxon>
        <taxon>Arthropoda</taxon>
        <taxon>Hexapoda</taxon>
        <taxon>Insecta</taxon>
        <taxon>Pterygota</taxon>
        <taxon>Neoptera</taxon>
        <taxon>Endopterygota</taxon>
        <taxon>Coleoptera</taxon>
        <taxon>Polyphaga</taxon>
        <taxon>Elateriformia</taxon>
        <taxon>Elateroidea</taxon>
        <taxon>Elateridae</taxon>
        <taxon>Agrypninae</taxon>
        <taxon>Pyrophorini</taxon>
        <taxon>Ignelater</taxon>
    </lineage>
</organism>
<evidence type="ECO:0000313" key="2">
    <source>
        <dbReference type="Proteomes" id="UP000801492"/>
    </source>
</evidence>
<sequence length="264" mass="31135">MSYDSDKSLFASDEECNINKTVNEYIEENVIFETPQKNKAKNIFKGKKLKSHNCNVTTNTIEHKLSELCIIRNYIESLNINSYSSNDLNSKYKSPYIFFELKEILNFTENCQPVNTNIKVFGIYKQNYLLEHKQSCTQIIPSKLLIDCRLLGSVPAVDQTVEMYGYVTYYKNDTEYCPIFIVKFWININSDFNKYINCLRRQRSYVPFCYKKITKRNLTTSGTNKNDYSFEEIDENCLNRNIDQLEQIYNDINEIMNISDDVFM</sequence>
<proteinExistence type="predicted"/>
<dbReference type="OrthoDB" id="6710449at2759"/>
<dbReference type="Proteomes" id="UP000801492">
    <property type="component" value="Unassembled WGS sequence"/>
</dbReference>
<evidence type="ECO:0000313" key="1">
    <source>
        <dbReference type="EMBL" id="KAF2900875.1"/>
    </source>
</evidence>
<dbReference type="AlphaFoldDB" id="A0A8K0D7C2"/>
<protein>
    <submittedName>
        <fullName evidence="1">Uncharacterized protein</fullName>
    </submittedName>
</protein>
<dbReference type="EMBL" id="VTPC01001956">
    <property type="protein sequence ID" value="KAF2900875.1"/>
    <property type="molecule type" value="Genomic_DNA"/>
</dbReference>
<reference evidence="1" key="1">
    <citation type="submission" date="2019-08" db="EMBL/GenBank/DDBJ databases">
        <title>The genome of the North American firefly Photinus pyralis.</title>
        <authorList>
            <consortium name="Photinus pyralis genome working group"/>
            <person name="Fallon T.R."/>
            <person name="Sander Lower S.E."/>
            <person name="Weng J.-K."/>
        </authorList>
    </citation>
    <scope>NUCLEOTIDE SEQUENCE</scope>
    <source>
        <strain evidence="1">TRF0915ILg1</strain>
        <tissue evidence="1">Whole body</tissue>
    </source>
</reference>
<name>A0A8K0D7C2_IGNLU</name>